<evidence type="ECO:0000313" key="1">
    <source>
        <dbReference type="EMBL" id="MCB5180390.1"/>
    </source>
</evidence>
<dbReference type="Proteomes" id="UP001199054">
    <property type="component" value="Unassembled WGS sequence"/>
</dbReference>
<name>A0ABS8B718_9ACTN</name>
<organism evidence="1 2">
    <name type="scientific">Streptomyces antimicrobicus</name>
    <dbReference type="NCBI Taxonomy" id="2883108"/>
    <lineage>
        <taxon>Bacteria</taxon>
        <taxon>Bacillati</taxon>
        <taxon>Actinomycetota</taxon>
        <taxon>Actinomycetes</taxon>
        <taxon>Kitasatosporales</taxon>
        <taxon>Streptomycetaceae</taxon>
        <taxon>Streptomyces</taxon>
    </lineage>
</organism>
<comment type="caution">
    <text evidence="1">The sequence shown here is derived from an EMBL/GenBank/DDBJ whole genome shotgun (WGS) entry which is preliminary data.</text>
</comment>
<reference evidence="1 2" key="1">
    <citation type="submission" date="2021-10" db="EMBL/GenBank/DDBJ databases">
        <title>Streptomyces sp. strain SMC 277, a novel streptomycete isolated from soil.</title>
        <authorList>
            <person name="Chanama M."/>
        </authorList>
    </citation>
    <scope>NUCLEOTIDE SEQUENCE [LARGE SCALE GENOMIC DNA]</scope>
    <source>
        <strain evidence="1 2">SMC 277</strain>
    </source>
</reference>
<dbReference type="EMBL" id="JAJAUY010000042">
    <property type="protein sequence ID" value="MCB5180390.1"/>
    <property type="molecule type" value="Genomic_DNA"/>
</dbReference>
<evidence type="ECO:0008006" key="3">
    <source>
        <dbReference type="Google" id="ProtNLM"/>
    </source>
</evidence>
<dbReference type="RefSeq" id="WP_226727267.1">
    <property type="nucleotide sequence ID" value="NZ_JAJAUY010000042.1"/>
</dbReference>
<accession>A0ABS8B718</accession>
<sequence>MADPDTSSIMAVVVISTVGPTTACADRYDGRLPELNNITRVNVPLP</sequence>
<protein>
    <recommendedName>
        <fullName evidence="3">Lipoprotein</fullName>
    </recommendedName>
</protein>
<gene>
    <name evidence="1" type="ORF">LG632_13495</name>
</gene>
<keyword evidence="2" id="KW-1185">Reference proteome</keyword>
<evidence type="ECO:0000313" key="2">
    <source>
        <dbReference type="Proteomes" id="UP001199054"/>
    </source>
</evidence>
<proteinExistence type="predicted"/>